<dbReference type="EMBL" id="JAHWGI010000960">
    <property type="protein sequence ID" value="KAK3918600.1"/>
    <property type="molecule type" value="Genomic_DNA"/>
</dbReference>
<gene>
    <name evidence="4" type="ORF">KUF71_007847</name>
    <name evidence="5" type="ORF">KUF71_016150</name>
    <name evidence="2" type="ORF">KUF71_025622</name>
    <name evidence="3" type="ORF">KUF71_025623</name>
</gene>
<dbReference type="PANTHER" id="PTHR46579">
    <property type="entry name" value="F5/8 TYPE C DOMAIN-CONTAINING PROTEIN-RELATED"/>
    <property type="match status" value="1"/>
</dbReference>
<dbReference type="InterPro" id="IPR009667">
    <property type="entry name" value="DUF1258"/>
</dbReference>
<dbReference type="EMBL" id="JAHWGI010000526">
    <property type="protein sequence ID" value="KAK3916439.1"/>
    <property type="molecule type" value="Genomic_DNA"/>
</dbReference>
<proteinExistence type="predicted"/>
<sequence>MSAEDEFQDYKLSSRDTRVIVANAENDLQDVEYMDVDEVEWDLNAEYDDAKAREMECVSEDAVQSVKSRAKSLDSIPGSSASLRKIHDVHMIQSHENPEIIAASKSLEQKGAQLELEVGEPQTGGIKKSKTTQICVVPDPDLSEKNDHLLDFPQIDHTTVSLEPTLESEDLFTSEYFWNYVADPDDEQTSSPFVEYISTSGDAEVEEEEEKEEFHEDQAEEGPQGGNISDNDLLYPGASISVMESVTSVLSFAQSEHLSGVGLSRLLALINLHLPQPNNFLKTNHRLFKTLEGVDEPVHVHHFCSVCYKVCQTSTDLCDTCTDENRHVEYFLTFPVVPQLQKMYKRSDFMQNLQYKKTRVKKNPNNIEDIFDGEMYKEAENLMTNPNGITFTFNTDGVQIFKSNTYSLWPVYLVINELPPEKRFLSENLIIVGLWGSLLKPHPNLYLLPIYKELAPLKTGVAIQVYGEDEPLQISAKVTCATCDAPATALFMNMKYHSGFYSCPVCLSKGEKPGDATIFPYEENVPLRSLEQYKENVRLAVRDKVIFMKTIRNPELYHGIKGPTILSHIFDNFFSSIAIDGMHSLYIGQMKQMLRLWFDEDFKKAKFSVHDKLAIVTQRLLDLEPPHFLQRLPQALQKLVHWKASEFRSFLFNLSIILLHDVLKPEYFNHFSLFVQGVSLLNSSSISEDDLLLSDNYLKQFVKDFEQLYEVDHMSHNLHMCLHLAHCVRLHGPLWAFSCFQFEDINGRLTNMIHGTRHVSLQIYSNLSVITQLPLMVNNLNEGIAKEYCVNMKKKSRINISDVISPGLYCVGSFAPVNVESAWVVDILKNRAVSSSQNVQLFQRLIKNGLLFMSALYKKGKRNSSYCKYKTIDGILKYGNIKSFIKVSCKCTSHCSCHTEYLALVKPIPVQSFNVRHVFECDAINVVNTGFNIDIVCLQDLDTVMFMIKCAGKKYLVEPLNKFEME</sequence>
<comment type="caution">
    <text evidence="3">The sequence shown here is derived from an EMBL/GenBank/DDBJ whole genome shotgun (WGS) entry which is preliminary data.</text>
</comment>
<dbReference type="EMBL" id="JAHWGI010001301">
    <property type="protein sequence ID" value="KAK3927865.1"/>
    <property type="molecule type" value="Genomic_DNA"/>
</dbReference>
<evidence type="ECO:0000313" key="4">
    <source>
        <dbReference type="EMBL" id="KAK3918600.1"/>
    </source>
</evidence>
<evidence type="ECO:0000256" key="1">
    <source>
        <dbReference type="SAM" id="MobiDB-lite"/>
    </source>
</evidence>
<evidence type="ECO:0000313" key="3">
    <source>
        <dbReference type="EMBL" id="KAK3916439.1"/>
    </source>
</evidence>
<dbReference type="Pfam" id="PF06869">
    <property type="entry name" value="DUF1258"/>
    <property type="match status" value="1"/>
</dbReference>
<keyword evidence="6" id="KW-1185">Reference proteome</keyword>
<dbReference type="PANTHER" id="PTHR46579:SF1">
    <property type="entry name" value="F5_8 TYPE C DOMAIN-CONTAINING PROTEIN"/>
    <property type="match status" value="1"/>
</dbReference>
<evidence type="ECO:0000313" key="2">
    <source>
        <dbReference type="EMBL" id="KAK3916438.1"/>
    </source>
</evidence>
<dbReference type="Proteomes" id="UP001219518">
    <property type="component" value="Unassembled WGS sequence"/>
</dbReference>
<reference evidence="3" key="1">
    <citation type="submission" date="2021-07" db="EMBL/GenBank/DDBJ databases">
        <authorList>
            <person name="Catto M.A."/>
            <person name="Jacobson A."/>
            <person name="Kennedy G."/>
            <person name="Labadie P."/>
            <person name="Hunt B.G."/>
            <person name="Srinivasan R."/>
        </authorList>
    </citation>
    <scope>NUCLEOTIDE SEQUENCE</scope>
    <source>
        <strain evidence="3">PL_HMW_Pooled</strain>
        <tissue evidence="3">Head</tissue>
    </source>
</reference>
<evidence type="ECO:0000313" key="5">
    <source>
        <dbReference type="EMBL" id="KAK3927865.1"/>
    </source>
</evidence>
<evidence type="ECO:0000313" key="6">
    <source>
        <dbReference type="Proteomes" id="UP001219518"/>
    </source>
</evidence>
<reference evidence="3" key="2">
    <citation type="journal article" date="2023" name="BMC Genomics">
        <title>Pest status, molecular evolution, and epigenetic factors derived from the genome assembly of Frankliniella fusca, a thysanopteran phytovirus vector.</title>
        <authorList>
            <person name="Catto M.A."/>
            <person name="Labadie P.E."/>
            <person name="Jacobson A.L."/>
            <person name="Kennedy G.G."/>
            <person name="Srinivasan R."/>
            <person name="Hunt B.G."/>
        </authorList>
    </citation>
    <scope>NUCLEOTIDE SEQUENCE</scope>
    <source>
        <strain evidence="3">PL_HMW_Pooled</strain>
    </source>
</reference>
<feature type="region of interest" description="Disordered" evidence="1">
    <location>
        <begin position="199"/>
        <end position="230"/>
    </location>
</feature>
<name>A0AAE1H7X6_9NEOP</name>
<dbReference type="EMBL" id="JAHWGI010000526">
    <property type="protein sequence ID" value="KAK3916438.1"/>
    <property type="molecule type" value="Genomic_DNA"/>
</dbReference>
<protein>
    <submittedName>
        <fullName evidence="3">Extracellular matrix-binding protein ebh</fullName>
    </submittedName>
</protein>
<dbReference type="AlphaFoldDB" id="A0AAE1H7X6"/>
<organism evidence="3 6">
    <name type="scientific">Frankliniella fusca</name>
    <dbReference type="NCBI Taxonomy" id="407009"/>
    <lineage>
        <taxon>Eukaryota</taxon>
        <taxon>Metazoa</taxon>
        <taxon>Ecdysozoa</taxon>
        <taxon>Arthropoda</taxon>
        <taxon>Hexapoda</taxon>
        <taxon>Insecta</taxon>
        <taxon>Pterygota</taxon>
        <taxon>Neoptera</taxon>
        <taxon>Paraneoptera</taxon>
        <taxon>Thysanoptera</taxon>
        <taxon>Terebrantia</taxon>
        <taxon>Thripoidea</taxon>
        <taxon>Thripidae</taxon>
        <taxon>Frankliniella</taxon>
    </lineage>
</organism>
<accession>A0AAE1H7X6</accession>